<evidence type="ECO:0000313" key="2">
    <source>
        <dbReference type="EMBL" id="MBL4914142.1"/>
    </source>
</evidence>
<protein>
    <submittedName>
        <fullName evidence="2">Uncharacterized protein</fullName>
    </submittedName>
</protein>
<proteinExistence type="predicted"/>
<evidence type="ECO:0000256" key="1">
    <source>
        <dbReference type="SAM" id="MobiDB-lite"/>
    </source>
</evidence>
<comment type="caution">
    <text evidence="2">The sequence shown here is derived from an EMBL/GenBank/DDBJ whole genome shotgun (WGS) entry which is preliminary data.</text>
</comment>
<feature type="region of interest" description="Disordered" evidence="1">
    <location>
        <begin position="1"/>
        <end position="40"/>
    </location>
</feature>
<evidence type="ECO:0000313" key="3">
    <source>
        <dbReference type="Proteomes" id="UP000604898"/>
    </source>
</evidence>
<gene>
    <name evidence="2" type="ORF">JMA39_13550</name>
</gene>
<dbReference type="RefSeq" id="WP_202722401.1">
    <property type="nucleotide sequence ID" value="NZ_BPEX01000030.1"/>
</dbReference>
<organism evidence="2 3">
    <name type="scientific">Shewanella schlegeliana</name>
    <dbReference type="NCBI Taxonomy" id="190308"/>
    <lineage>
        <taxon>Bacteria</taxon>
        <taxon>Pseudomonadati</taxon>
        <taxon>Pseudomonadota</taxon>
        <taxon>Gammaproteobacteria</taxon>
        <taxon>Alteromonadales</taxon>
        <taxon>Shewanellaceae</taxon>
        <taxon>Shewanella</taxon>
    </lineage>
</organism>
<name>A0ABS1T028_9GAMM</name>
<accession>A0ABS1T028</accession>
<reference evidence="2 3" key="1">
    <citation type="submission" date="2021-01" db="EMBL/GenBank/DDBJ databases">
        <title>Genome sequence of Shewanella schlegeliana JCM 11561.</title>
        <authorList>
            <person name="Zhang H."/>
            <person name="Li C."/>
        </authorList>
    </citation>
    <scope>NUCLEOTIDE SEQUENCE [LARGE SCALE GENOMIC DNA]</scope>
    <source>
        <strain evidence="2 3">JCM 11561</strain>
    </source>
</reference>
<dbReference type="EMBL" id="JAESVD010000007">
    <property type="protein sequence ID" value="MBL4914142.1"/>
    <property type="molecule type" value="Genomic_DNA"/>
</dbReference>
<feature type="compositionally biased region" description="Polar residues" evidence="1">
    <location>
        <begin position="11"/>
        <end position="32"/>
    </location>
</feature>
<keyword evidence="3" id="KW-1185">Reference proteome</keyword>
<sequence>MLDSNPPISNPLVSNGLVSNSQAQVSPSSPHRQQAPKPNNAAVLQTDTVTLSAKSIALCNQALESNPSQTLPAQPKRPNEGEKIEGYVEFKKAKMQYQIYADMANIATGRDNNVSPATVYYLSNNDDARAATLNAKAQQQQIASMQTYVETNQESNNT</sequence>
<dbReference type="Proteomes" id="UP000604898">
    <property type="component" value="Unassembled WGS sequence"/>
</dbReference>